<dbReference type="EC" id="4.2.1.51" evidence="2"/>
<dbReference type="FunFam" id="3.30.70.260:FF:000012">
    <property type="entry name" value="Prephenate dehydratase"/>
    <property type="match status" value="1"/>
</dbReference>
<gene>
    <name evidence="10" type="ORF">NCAV_0162</name>
</gene>
<protein>
    <recommendedName>
        <fullName evidence="2">prephenate dehydratase</fullName>
        <ecNumber evidence="2">4.2.1.51</ecNumber>
    </recommendedName>
</protein>
<dbReference type="GeneID" id="41594263"/>
<dbReference type="Gene3D" id="3.30.70.260">
    <property type="match status" value="1"/>
</dbReference>
<dbReference type="InterPro" id="IPR008242">
    <property type="entry name" value="Chor_mutase/pphenate_deHydtase"/>
</dbReference>
<keyword evidence="4" id="KW-0057">Aromatic amino acid biosynthesis</keyword>
<evidence type="ECO:0000256" key="3">
    <source>
        <dbReference type="ARBA" id="ARBA00022605"/>
    </source>
</evidence>
<dbReference type="GO" id="GO:0004664">
    <property type="term" value="F:prephenate dehydratase activity"/>
    <property type="evidence" value="ECO:0007669"/>
    <property type="project" value="UniProtKB-EC"/>
</dbReference>
<reference evidence="11" key="1">
    <citation type="submission" date="2018-01" db="EMBL/GenBank/DDBJ databases">
        <authorList>
            <person name="Kerou L M."/>
        </authorList>
    </citation>
    <scope>NUCLEOTIDE SEQUENCE [LARGE SCALE GENOMIC DNA]</scope>
    <source>
        <strain evidence="11">SCU2</strain>
    </source>
</reference>
<evidence type="ECO:0000256" key="4">
    <source>
        <dbReference type="ARBA" id="ARBA00023141"/>
    </source>
</evidence>
<dbReference type="Pfam" id="PF00800">
    <property type="entry name" value="PDT"/>
    <property type="match status" value="1"/>
</dbReference>
<dbReference type="GO" id="GO:0005737">
    <property type="term" value="C:cytoplasm"/>
    <property type="evidence" value="ECO:0007669"/>
    <property type="project" value="TreeGrafter"/>
</dbReference>
<dbReference type="PROSITE" id="PS51671">
    <property type="entry name" value="ACT"/>
    <property type="match status" value="1"/>
</dbReference>
<evidence type="ECO:0000259" key="9">
    <source>
        <dbReference type="PROSITE" id="PS51671"/>
    </source>
</evidence>
<dbReference type="CDD" id="cd04905">
    <property type="entry name" value="ACT_CM-PDT"/>
    <property type="match status" value="1"/>
</dbReference>
<dbReference type="Pfam" id="PF01842">
    <property type="entry name" value="ACT"/>
    <property type="match status" value="1"/>
</dbReference>
<evidence type="ECO:0000256" key="1">
    <source>
        <dbReference type="ARBA" id="ARBA00004741"/>
    </source>
</evidence>
<dbReference type="EMBL" id="LT981265">
    <property type="protein sequence ID" value="SPC33362.1"/>
    <property type="molecule type" value="Genomic_DNA"/>
</dbReference>
<comment type="catalytic activity">
    <reaction evidence="7">
        <text>prephenate + H(+) = 3-phenylpyruvate + CO2 + H2O</text>
        <dbReference type="Rhea" id="RHEA:21648"/>
        <dbReference type="ChEBI" id="CHEBI:15377"/>
        <dbReference type="ChEBI" id="CHEBI:15378"/>
        <dbReference type="ChEBI" id="CHEBI:16526"/>
        <dbReference type="ChEBI" id="CHEBI:18005"/>
        <dbReference type="ChEBI" id="CHEBI:29934"/>
        <dbReference type="EC" id="4.2.1.51"/>
    </reaction>
</comment>
<dbReference type="PANTHER" id="PTHR21022">
    <property type="entry name" value="PREPHENATE DEHYDRATASE P PROTEIN"/>
    <property type="match status" value="1"/>
</dbReference>
<evidence type="ECO:0000256" key="7">
    <source>
        <dbReference type="ARBA" id="ARBA00047848"/>
    </source>
</evidence>
<evidence type="ECO:0000313" key="11">
    <source>
        <dbReference type="Proteomes" id="UP000236248"/>
    </source>
</evidence>
<comment type="pathway">
    <text evidence="1">Amino-acid biosynthesis; L-phenylalanine biosynthesis; phenylpyruvate from prephenate: step 1/1.</text>
</comment>
<dbReference type="Gene3D" id="3.40.190.10">
    <property type="entry name" value="Periplasmic binding protein-like II"/>
    <property type="match status" value="2"/>
</dbReference>
<name>A0A2K5AP00_9ARCH</name>
<dbReference type="InterPro" id="IPR018528">
    <property type="entry name" value="Preph_deHydtase_CS"/>
</dbReference>
<dbReference type="PANTHER" id="PTHR21022:SF19">
    <property type="entry name" value="PREPHENATE DEHYDRATASE-RELATED"/>
    <property type="match status" value="1"/>
</dbReference>
<dbReference type="GO" id="GO:0009094">
    <property type="term" value="P:L-phenylalanine biosynthetic process"/>
    <property type="evidence" value="ECO:0007669"/>
    <property type="project" value="UniProtKB-UniPathway"/>
</dbReference>
<feature type="domain" description="Prephenate dehydratase" evidence="8">
    <location>
        <begin position="4"/>
        <end position="179"/>
    </location>
</feature>
<keyword evidence="6 10" id="KW-0456">Lyase</keyword>
<proteinExistence type="predicted"/>
<evidence type="ECO:0000313" key="10">
    <source>
        <dbReference type="EMBL" id="SPC33362.1"/>
    </source>
</evidence>
<evidence type="ECO:0000256" key="5">
    <source>
        <dbReference type="ARBA" id="ARBA00023222"/>
    </source>
</evidence>
<feature type="domain" description="ACT" evidence="9">
    <location>
        <begin position="215"/>
        <end position="292"/>
    </location>
</feature>
<dbReference type="RefSeq" id="WP_103287807.1">
    <property type="nucleotide sequence ID" value="NZ_LT981265.1"/>
</dbReference>
<dbReference type="SUPFAM" id="SSF55021">
    <property type="entry name" value="ACT-like"/>
    <property type="match status" value="1"/>
</dbReference>
<dbReference type="SUPFAM" id="SSF53850">
    <property type="entry name" value="Periplasmic binding protein-like II"/>
    <property type="match status" value="1"/>
</dbReference>
<dbReference type="InterPro" id="IPR001086">
    <property type="entry name" value="Preph_deHydtase"/>
</dbReference>
<organism evidence="10 11">
    <name type="scientific">Candidatus Nitrosocaldus cavascurensis</name>
    <dbReference type="NCBI Taxonomy" id="2058097"/>
    <lineage>
        <taxon>Archaea</taxon>
        <taxon>Nitrososphaerota</taxon>
        <taxon>Nitrososphaeria</taxon>
        <taxon>Candidatus Nitrosocaldales</taxon>
        <taxon>Candidatus Nitrosocaldaceae</taxon>
        <taxon>Candidatus Nitrosocaldus</taxon>
    </lineage>
</organism>
<dbReference type="PIRSF" id="PIRSF001500">
    <property type="entry name" value="Chor_mut_pdt_Ppr"/>
    <property type="match status" value="1"/>
</dbReference>
<accession>A0A2K5AP00</accession>
<dbReference type="InterPro" id="IPR002912">
    <property type="entry name" value="ACT_dom"/>
</dbReference>
<dbReference type="CDD" id="cd13631">
    <property type="entry name" value="PBP2_Ct-PDT_like"/>
    <property type="match status" value="1"/>
</dbReference>
<dbReference type="Proteomes" id="UP000236248">
    <property type="component" value="Chromosome NCAV"/>
</dbReference>
<dbReference type="UniPathway" id="UPA00121">
    <property type="reaction ID" value="UER00345"/>
</dbReference>
<evidence type="ECO:0000256" key="6">
    <source>
        <dbReference type="ARBA" id="ARBA00023239"/>
    </source>
</evidence>
<sequence>MGVRVAFQGERGAYSEVAALQYFNTTELIPKRTIADVFYSAEMHEVDYAIVPIENSIEGSVNETYDHLLTTHLKIQGEVYLRIEHCLIGYEHSSINSIRYVYSHPQALGQCRGFIQRHGFEPIPYYDTAGSVKMLKEKRPDASAAIASRLAAEIYGLSILAEGIEDSKNNYTRFLILACPERGIEGGREEEGEEEEEGEHVADTTGIMGSSSKTSIIFTLEHRAGALYDVLREFASRGINLTMIVSRPIKDRPWEYNFYLDFEGHSLDDHIRECLERVKDKVVFLKVLGSYPKAVIS</sequence>
<keyword evidence="3" id="KW-0028">Amino-acid biosynthesis</keyword>
<dbReference type="InterPro" id="IPR045865">
    <property type="entry name" value="ACT-like_dom_sf"/>
</dbReference>
<dbReference type="PROSITE" id="PS51171">
    <property type="entry name" value="PREPHENATE_DEHYDR_3"/>
    <property type="match status" value="1"/>
</dbReference>
<evidence type="ECO:0000256" key="2">
    <source>
        <dbReference type="ARBA" id="ARBA00013147"/>
    </source>
</evidence>
<dbReference type="AlphaFoldDB" id="A0A2K5AP00"/>
<dbReference type="NCBIfam" id="NF008865">
    <property type="entry name" value="PRK11898.1"/>
    <property type="match status" value="1"/>
</dbReference>
<evidence type="ECO:0000259" key="8">
    <source>
        <dbReference type="PROSITE" id="PS51171"/>
    </source>
</evidence>
<keyword evidence="5" id="KW-0584">Phenylalanine biosynthesis</keyword>
<dbReference type="PROSITE" id="PS00857">
    <property type="entry name" value="PREPHENATE_DEHYDR_1"/>
    <property type="match status" value="1"/>
</dbReference>
<keyword evidence="11" id="KW-1185">Reference proteome</keyword>
<dbReference type="KEGG" id="ncv:NCAV_0162"/>